<dbReference type="AlphaFoldDB" id="A0A0R1MI08"/>
<protein>
    <recommendedName>
        <fullName evidence="1">Putative competence-damage inducible protein</fullName>
    </recommendedName>
</protein>
<feature type="domain" description="MoaB/Mog" evidence="2">
    <location>
        <begin position="15"/>
        <end position="182"/>
    </location>
</feature>
<dbReference type="NCBIfam" id="TIGR00200">
    <property type="entry name" value="cinA_nterm"/>
    <property type="match status" value="1"/>
</dbReference>
<evidence type="ECO:0000256" key="1">
    <source>
        <dbReference type="HAMAP-Rule" id="MF_00226"/>
    </source>
</evidence>
<dbReference type="Pfam" id="PF00994">
    <property type="entry name" value="MoCF_biosynth"/>
    <property type="match status" value="1"/>
</dbReference>
<dbReference type="InterPro" id="IPR041424">
    <property type="entry name" value="CinA_KH"/>
</dbReference>
<dbReference type="PANTHER" id="PTHR13939">
    <property type="entry name" value="NICOTINAMIDE-NUCLEOTIDE AMIDOHYDROLASE PNCC"/>
    <property type="match status" value="1"/>
</dbReference>
<dbReference type="Proteomes" id="UP000051686">
    <property type="component" value="Unassembled WGS sequence"/>
</dbReference>
<dbReference type="PATRIC" id="fig|1423777.3.peg.1972"/>
<name>A0A0R1MI08_9LACO</name>
<evidence type="ECO:0000313" key="3">
    <source>
        <dbReference type="EMBL" id="KRL04778.1"/>
    </source>
</evidence>
<keyword evidence="4" id="KW-1185">Reference proteome</keyword>
<accession>A0A0R1MI08</accession>
<dbReference type="NCBIfam" id="NF001813">
    <property type="entry name" value="PRK00549.1"/>
    <property type="match status" value="1"/>
</dbReference>
<dbReference type="Gene3D" id="3.30.70.2860">
    <property type="match status" value="1"/>
</dbReference>
<proteinExistence type="inferred from homology"/>
<gene>
    <name evidence="1" type="primary">cinA</name>
    <name evidence="3" type="ORF">FD46_GL001915</name>
</gene>
<organism evidence="3 4">
    <name type="scientific">Liquorilactobacillus oeni DSM 19972</name>
    <dbReference type="NCBI Taxonomy" id="1423777"/>
    <lineage>
        <taxon>Bacteria</taxon>
        <taxon>Bacillati</taxon>
        <taxon>Bacillota</taxon>
        <taxon>Bacilli</taxon>
        <taxon>Lactobacillales</taxon>
        <taxon>Lactobacillaceae</taxon>
        <taxon>Liquorilactobacillus</taxon>
    </lineage>
</organism>
<reference evidence="3 4" key="1">
    <citation type="journal article" date="2015" name="Genome Announc.">
        <title>Expanding the biotechnology potential of lactobacilli through comparative genomics of 213 strains and associated genera.</title>
        <authorList>
            <person name="Sun Z."/>
            <person name="Harris H.M."/>
            <person name="McCann A."/>
            <person name="Guo C."/>
            <person name="Argimon S."/>
            <person name="Zhang W."/>
            <person name="Yang X."/>
            <person name="Jeffery I.B."/>
            <person name="Cooney J.C."/>
            <person name="Kagawa T.F."/>
            <person name="Liu W."/>
            <person name="Song Y."/>
            <person name="Salvetti E."/>
            <person name="Wrobel A."/>
            <person name="Rasinkangas P."/>
            <person name="Parkhill J."/>
            <person name="Rea M.C."/>
            <person name="O'Sullivan O."/>
            <person name="Ritari J."/>
            <person name="Douillard F.P."/>
            <person name="Paul Ross R."/>
            <person name="Yang R."/>
            <person name="Briner A.E."/>
            <person name="Felis G.E."/>
            <person name="de Vos W.M."/>
            <person name="Barrangou R."/>
            <person name="Klaenhammer T.R."/>
            <person name="Caufield P.W."/>
            <person name="Cui Y."/>
            <person name="Zhang H."/>
            <person name="O'Toole P.W."/>
        </authorList>
    </citation>
    <scope>NUCLEOTIDE SEQUENCE [LARGE SCALE GENOMIC DNA]</scope>
    <source>
        <strain evidence="3 4">DSM 19972</strain>
    </source>
</reference>
<sequence>MRNVIAGGSREMKAEIIAVGTELLLGQIVNTNGPFVAKGLADLGIDVYFEETVGDNDERLRQTVEFAAARSDLIILIGGLGPTKDDLTKQTVAQYLKKPLVEDAAAMSKIRRYYRETKKQMTENNRLQALYIKDSLPLKNTTGFAVGNFYQNPQGADFLLLPGPPSELKPMFEHVAEPLLSKTYFKDHHLFSRVLRFFGIGESLLVTKIADLIDNQTNPTIAPYAKTSEVTLRLTASSQNAAEAEKLLDGMETIIRKRAGKYLYGYGDDNSLVNVVVKLLEKKNLNLAAAESLTAGAFQAVLAEVPGVSNVFSGGVVTYSNEAKELLLDIPNRVLEEKGAVSGETAKLMATSIRNKLKTDIGIAFTGVAGPGELEGNPVGTVWIGIAYKDQPVEARVFHFSNARPFIRERSVLTGLDWLRCKLTK</sequence>
<dbReference type="InterPro" id="IPR050101">
    <property type="entry name" value="CinA"/>
</dbReference>
<evidence type="ECO:0000313" key="4">
    <source>
        <dbReference type="Proteomes" id="UP000051686"/>
    </source>
</evidence>
<dbReference type="Gene3D" id="3.90.950.20">
    <property type="entry name" value="CinA-like"/>
    <property type="match status" value="1"/>
</dbReference>
<dbReference type="NCBIfam" id="TIGR00199">
    <property type="entry name" value="PncC_domain"/>
    <property type="match status" value="1"/>
</dbReference>
<dbReference type="Pfam" id="PF02464">
    <property type="entry name" value="CinA"/>
    <property type="match status" value="1"/>
</dbReference>
<dbReference type="PIRSF" id="PIRSF006728">
    <property type="entry name" value="CinA"/>
    <property type="match status" value="1"/>
</dbReference>
<dbReference type="InterPro" id="IPR008135">
    <property type="entry name" value="Competence-induced_CinA"/>
</dbReference>
<dbReference type="STRING" id="1423777.FD46_GL001915"/>
<dbReference type="SUPFAM" id="SSF53218">
    <property type="entry name" value="Molybdenum cofactor biosynthesis proteins"/>
    <property type="match status" value="1"/>
</dbReference>
<evidence type="ECO:0000259" key="2">
    <source>
        <dbReference type="SMART" id="SM00852"/>
    </source>
</evidence>
<dbReference type="InterPro" id="IPR001453">
    <property type="entry name" value="MoaB/Mog_dom"/>
</dbReference>
<dbReference type="HAMAP" id="MF_00226_B">
    <property type="entry name" value="CinA_B"/>
    <property type="match status" value="1"/>
</dbReference>
<dbReference type="EMBL" id="AZEH01000039">
    <property type="protein sequence ID" value="KRL04778.1"/>
    <property type="molecule type" value="Genomic_DNA"/>
</dbReference>
<dbReference type="InterPro" id="IPR008136">
    <property type="entry name" value="CinA_C"/>
</dbReference>
<dbReference type="PANTHER" id="PTHR13939:SF0">
    <property type="entry name" value="NMN AMIDOHYDROLASE-LIKE PROTEIN YFAY"/>
    <property type="match status" value="1"/>
</dbReference>
<dbReference type="NCBIfam" id="TIGR00177">
    <property type="entry name" value="molyb_syn"/>
    <property type="match status" value="1"/>
</dbReference>
<dbReference type="InterPro" id="IPR036653">
    <property type="entry name" value="CinA-like_C"/>
</dbReference>
<comment type="similarity">
    <text evidence="1">Belongs to the CinA family.</text>
</comment>
<dbReference type="InterPro" id="IPR036425">
    <property type="entry name" value="MoaB/Mog-like_dom_sf"/>
</dbReference>
<dbReference type="Pfam" id="PF18146">
    <property type="entry name" value="CinA_KH"/>
    <property type="match status" value="1"/>
</dbReference>
<comment type="caution">
    <text evidence="3">The sequence shown here is derived from an EMBL/GenBank/DDBJ whole genome shotgun (WGS) entry which is preliminary data.</text>
</comment>
<dbReference type="Gene3D" id="3.40.980.10">
    <property type="entry name" value="MoaB/Mog-like domain"/>
    <property type="match status" value="1"/>
</dbReference>
<dbReference type="CDD" id="cd00885">
    <property type="entry name" value="cinA"/>
    <property type="match status" value="1"/>
</dbReference>
<dbReference type="SMART" id="SM00852">
    <property type="entry name" value="MoCF_biosynth"/>
    <property type="match status" value="1"/>
</dbReference>
<dbReference type="SUPFAM" id="SSF142433">
    <property type="entry name" value="CinA-like"/>
    <property type="match status" value="1"/>
</dbReference>